<dbReference type="Proteomes" id="UP000198242">
    <property type="component" value="Chromosome I"/>
</dbReference>
<sequence>MTGDLIGRLRHAVGPSGVISDPDEMAGYLTDWRNVYAGPRPSCGHRPIRDRDMTASAPIRSLPKVRQLLGNRRVTQRGVGAELEYVHGLG</sequence>
<name>A0A1C4WHK4_MICVI</name>
<organism evidence="2 3">
    <name type="scientific">Micromonospora viridifaciens</name>
    <dbReference type="NCBI Taxonomy" id="1881"/>
    <lineage>
        <taxon>Bacteria</taxon>
        <taxon>Bacillati</taxon>
        <taxon>Actinomycetota</taxon>
        <taxon>Actinomycetes</taxon>
        <taxon>Micromonosporales</taxon>
        <taxon>Micromonosporaceae</taxon>
        <taxon>Micromonospora</taxon>
    </lineage>
</organism>
<proteinExistence type="predicted"/>
<accession>A0A1C4WHK4</accession>
<reference evidence="3" key="1">
    <citation type="submission" date="2016-06" db="EMBL/GenBank/DDBJ databases">
        <authorList>
            <person name="Varghese N."/>
            <person name="Submissions Spin"/>
        </authorList>
    </citation>
    <scope>NUCLEOTIDE SEQUENCE [LARGE SCALE GENOMIC DNA]</scope>
    <source>
        <strain evidence="3">DSM 43909</strain>
    </source>
</reference>
<evidence type="ECO:0000313" key="3">
    <source>
        <dbReference type="Proteomes" id="UP000198242"/>
    </source>
</evidence>
<keyword evidence="3" id="KW-1185">Reference proteome</keyword>
<dbReference type="EMBL" id="LT607411">
    <property type="protein sequence ID" value="SCE95682.1"/>
    <property type="molecule type" value="Genomic_DNA"/>
</dbReference>
<dbReference type="InterPro" id="IPR016167">
    <property type="entry name" value="FAD-bd_PCMH_sub1"/>
</dbReference>
<dbReference type="AlphaFoldDB" id="A0A1C4WHK4"/>
<dbReference type="Gene3D" id="3.30.43.10">
    <property type="entry name" value="Uridine Diphospho-n-acetylenolpyruvylglucosamine Reductase, domain 2"/>
    <property type="match status" value="1"/>
</dbReference>
<evidence type="ECO:0000313" key="2">
    <source>
        <dbReference type="EMBL" id="SCE95682.1"/>
    </source>
</evidence>
<keyword evidence="1" id="KW-0560">Oxidoreductase</keyword>
<protein>
    <submittedName>
        <fullName evidence="2">Uncharacterized protein</fullName>
    </submittedName>
</protein>
<gene>
    <name evidence="2" type="ORF">GA0074695_2450</name>
</gene>
<evidence type="ECO:0000256" key="1">
    <source>
        <dbReference type="ARBA" id="ARBA00023002"/>
    </source>
</evidence>
<dbReference type="GO" id="GO:0016491">
    <property type="term" value="F:oxidoreductase activity"/>
    <property type="evidence" value="ECO:0007669"/>
    <property type="project" value="UniProtKB-KW"/>
</dbReference>